<dbReference type="GO" id="GO:0005737">
    <property type="term" value="C:cytoplasm"/>
    <property type="evidence" value="ECO:0007669"/>
    <property type="project" value="InterPro"/>
</dbReference>
<dbReference type="SUPFAM" id="SSF52402">
    <property type="entry name" value="Adenine nucleotide alpha hydrolases-like"/>
    <property type="match status" value="1"/>
</dbReference>
<feature type="binding site" evidence="7">
    <location>
        <position position="530"/>
    </location>
    <ligand>
        <name>deamido-NAD(+)</name>
        <dbReference type="ChEBI" id="CHEBI:58437"/>
        <note>ligand shared between two neighboring subunits</note>
    </ligand>
</feature>
<keyword evidence="4 7" id="KW-0547">Nucleotide-binding</keyword>
<dbReference type="PROSITE" id="PS50263">
    <property type="entry name" value="CN_HYDROLASE"/>
    <property type="match status" value="1"/>
</dbReference>
<proteinExistence type="inferred from homology"/>
<keyword evidence="5 7" id="KW-0067">ATP-binding</keyword>
<keyword evidence="3 7" id="KW-0436">Ligase</keyword>
<organism evidence="11 12">
    <name type="scientific">Lujinxingia litoralis</name>
    <dbReference type="NCBI Taxonomy" id="2211119"/>
    <lineage>
        <taxon>Bacteria</taxon>
        <taxon>Deltaproteobacteria</taxon>
        <taxon>Bradymonadales</taxon>
        <taxon>Lujinxingiaceae</taxon>
        <taxon>Lujinxingia</taxon>
    </lineage>
</organism>
<evidence type="ECO:0000256" key="6">
    <source>
        <dbReference type="ARBA" id="ARBA00023027"/>
    </source>
</evidence>
<dbReference type="RefSeq" id="WP_111730437.1">
    <property type="nucleotide sequence ID" value="NZ_QHKO01000006.1"/>
</dbReference>
<evidence type="ECO:0000256" key="5">
    <source>
        <dbReference type="ARBA" id="ARBA00022840"/>
    </source>
</evidence>
<dbReference type="CDD" id="cd07570">
    <property type="entry name" value="GAT_Gln-NAD-synth"/>
    <property type="match status" value="1"/>
</dbReference>
<dbReference type="PANTHER" id="PTHR23090">
    <property type="entry name" value="NH 3 /GLUTAMINE-DEPENDENT NAD + SYNTHETASE"/>
    <property type="match status" value="1"/>
</dbReference>
<dbReference type="GO" id="GO:0005524">
    <property type="term" value="F:ATP binding"/>
    <property type="evidence" value="ECO:0007669"/>
    <property type="project" value="UniProtKB-UniRule"/>
</dbReference>
<feature type="binding site" evidence="7">
    <location>
        <position position="389"/>
    </location>
    <ligand>
        <name>deamido-NAD(+)</name>
        <dbReference type="ChEBI" id="CHEBI:58437"/>
        <note>ligand shared between two neighboring subunits</note>
    </ligand>
</feature>
<dbReference type="HAMAP" id="MF_02090">
    <property type="entry name" value="NadE_glutamine_dep"/>
    <property type="match status" value="1"/>
</dbReference>
<evidence type="ECO:0000256" key="1">
    <source>
        <dbReference type="ARBA" id="ARBA00005188"/>
    </source>
</evidence>
<dbReference type="InterPro" id="IPR014729">
    <property type="entry name" value="Rossmann-like_a/b/a_fold"/>
</dbReference>
<dbReference type="InterPro" id="IPR003010">
    <property type="entry name" value="C-N_Hydrolase"/>
</dbReference>
<accession>A0A328C8T0</accession>
<dbReference type="Pfam" id="PF00795">
    <property type="entry name" value="CN_hydrolase"/>
    <property type="match status" value="1"/>
</dbReference>
<protein>
    <recommendedName>
        <fullName evidence="7 8">Glutamine-dependent NAD(+) synthetase</fullName>
        <ecNumber evidence="7 8">6.3.5.1</ecNumber>
    </recommendedName>
    <alternativeName>
        <fullName evidence="7 8">NAD(+) synthase [glutamine-hydrolyzing]</fullName>
    </alternativeName>
</protein>
<feature type="active site" description="Proton acceptor; for glutaminase activity" evidence="7">
    <location>
        <position position="47"/>
    </location>
</feature>
<dbReference type="SUPFAM" id="SSF56317">
    <property type="entry name" value="Carbon-nitrogen hydrolase"/>
    <property type="match status" value="1"/>
</dbReference>
<dbReference type="GO" id="GO:0004359">
    <property type="term" value="F:glutaminase activity"/>
    <property type="evidence" value="ECO:0007669"/>
    <property type="project" value="InterPro"/>
</dbReference>
<dbReference type="Pfam" id="PF02540">
    <property type="entry name" value="NAD_synthase"/>
    <property type="match status" value="1"/>
</dbReference>
<dbReference type="AlphaFoldDB" id="A0A328C8T0"/>
<feature type="active site" description="For glutaminase activity" evidence="7">
    <location>
        <position position="119"/>
    </location>
</feature>
<dbReference type="EMBL" id="QHKO01000006">
    <property type="protein sequence ID" value="RAL21149.1"/>
    <property type="molecule type" value="Genomic_DNA"/>
</dbReference>
<feature type="binding site" evidence="7">
    <location>
        <position position="125"/>
    </location>
    <ligand>
        <name>L-glutamine</name>
        <dbReference type="ChEBI" id="CHEBI:58359"/>
    </ligand>
</feature>
<comment type="pathway">
    <text evidence="1 7 8">Cofactor biosynthesis; NAD(+) biosynthesis; NAD(+) from deamido-NAD(+) (L-Gln route): step 1/1.</text>
</comment>
<dbReference type="PANTHER" id="PTHR23090:SF9">
    <property type="entry name" value="GLUTAMINE-DEPENDENT NAD(+) SYNTHETASE"/>
    <property type="match status" value="1"/>
</dbReference>
<evidence type="ECO:0000256" key="3">
    <source>
        <dbReference type="ARBA" id="ARBA00022598"/>
    </source>
</evidence>
<reference evidence="11 12" key="1">
    <citation type="submission" date="2018-05" db="EMBL/GenBank/DDBJ databases">
        <title>Lujinxingia marina gen. nov. sp. nov., a new facultative anaerobic member of the class Deltaproteobacteria, and proposal of Lujinxingaceae fam. nov.</title>
        <authorList>
            <person name="Li C.-M."/>
        </authorList>
    </citation>
    <scope>NUCLEOTIDE SEQUENCE [LARGE SCALE GENOMIC DNA]</scope>
    <source>
        <strain evidence="11 12">B210</strain>
    </source>
</reference>
<evidence type="ECO:0000256" key="4">
    <source>
        <dbReference type="ARBA" id="ARBA00022741"/>
    </source>
</evidence>
<evidence type="ECO:0000256" key="7">
    <source>
        <dbReference type="HAMAP-Rule" id="MF_02090"/>
    </source>
</evidence>
<dbReference type="InterPro" id="IPR014445">
    <property type="entry name" value="Gln-dep_NAD_synthase"/>
</dbReference>
<dbReference type="InterPro" id="IPR036526">
    <property type="entry name" value="C-N_Hydrolase_sf"/>
</dbReference>
<evidence type="ECO:0000313" key="12">
    <source>
        <dbReference type="Proteomes" id="UP000249169"/>
    </source>
</evidence>
<dbReference type="PIRSF" id="PIRSF006630">
    <property type="entry name" value="NADS_GAT"/>
    <property type="match status" value="1"/>
</dbReference>
<keyword evidence="6 7" id="KW-0520">NAD</keyword>
<dbReference type="UniPathway" id="UPA00253">
    <property type="reaction ID" value="UER00334"/>
</dbReference>
<comment type="function">
    <text evidence="7">Catalyzes the ATP-dependent amidation of deamido-NAD to form NAD. Uses L-glutamine as a nitrogen source.</text>
</comment>
<dbReference type="Gene3D" id="3.40.50.620">
    <property type="entry name" value="HUPs"/>
    <property type="match status" value="1"/>
</dbReference>
<dbReference type="EC" id="6.3.5.1" evidence="7 8"/>
<sequence>MNQTSSLRIALAQLNFKVGDLDGNVARLRDEIERARQGGAQLLVTSELALTGYPPRDLLQRPDFIDAQLKTLDALARLTDEDFGLIVGYADRNPHHQGRELVNAAAFCLGGRVRQRVFKQLLPEYDVFDEARYFEPGEPASLVRFKGVKLGVSICEDAWARHQHWEQPRYAKDPIEALVSAGAQVLINISASPFARQKRAAREAMFREHAERHRRPLIFVNQVGATDELIFDGNSVVIDAQGEIAARLPGFAQSCELVEVSAQGEVTPHESADTEPRSDIAELRAALVLGTRDYVRKSGFKKVLLGLSGGIDSAVVVTLAADALGPENVHAIAMPSRFSSRHSRDDARTLAGNLGIEFDEIGIEQPFAAFLDQLGPHFGGRAFDVTEENIQARVRGVYLMALSNKYGKLVLSCGNKSEMAVGYCTLYGDMCGALSVIGDVPKLSVYALAREYNRLAGYDLIPANILEKAPSAELRPDQRDEDSLPPYEVLDAIVDRYVEARQSIDAIIDAGFERAHVERVITLIRRNEYKRGQSAPILRVTAKAFGTGWRYPLNIPG</sequence>
<dbReference type="InterPro" id="IPR022310">
    <property type="entry name" value="NAD/GMP_synthase"/>
</dbReference>
<evidence type="ECO:0000256" key="9">
    <source>
        <dbReference type="RuleBase" id="RU003811"/>
    </source>
</evidence>
<evidence type="ECO:0000313" key="11">
    <source>
        <dbReference type="EMBL" id="RAL21149.1"/>
    </source>
</evidence>
<comment type="similarity">
    <text evidence="9">Belongs to the NAD synthetase family.</text>
</comment>
<dbReference type="Gene3D" id="3.60.110.10">
    <property type="entry name" value="Carbon-nitrogen hydrolase"/>
    <property type="match status" value="1"/>
</dbReference>
<name>A0A328C8T0_9DELT</name>
<dbReference type="OrthoDB" id="9799210at2"/>
<dbReference type="FunFam" id="3.40.50.620:FF:000106">
    <property type="entry name" value="Glutamine-dependent NAD(+) synthetase"/>
    <property type="match status" value="1"/>
</dbReference>
<dbReference type="GO" id="GO:0008795">
    <property type="term" value="F:NAD+ synthase activity"/>
    <property type="evidence" value="ECO:0007669"/>
    <property type="project" value="UniProtKB-UniRule"/>
</dbReference>
<evidence type="ECO:0000256" key="2">
    <source>
        <dbReference type="ARBA" id="ARBA00007145"/>
    </source>
</evidence>
<dbReference type="NCBIfam" id="TIGR00552">
    <property type="entry name" value="nadE"/>
    <property type="match status" value="1"/>
</dbReference>
<comment type="catalytic activity">
    <reaction evidence="7 8">
        <text>deamido-NAD(+) + L-glutamine + ATP + H2O = L-glutamate + AMP + diphosphate + NAD(+) + H(+)</text>
        <dbReference type="Rhea" id="RHEA:24384"/>
        <dbReference type="ChEBI" id="CHEBI:15377"/>
        <dbReference type="ChEBI" id="CHEBI:15378"/>
        <dbReference type="ChEBI" id="CHEBI:29985"/>
        <dbReference type="ChEBI" id="CHEBI:30616"/>
        <dbReference type="ChEBI" id="CHEBI:33019"/>
        <dbReference type="ChEBI" id="CHEBI:57540"/>
        <dbReference type="ChEBI" id="CHEBI:58359"/>
        <dbReference type="ChEBI" id="CHEBI:58437"/>
        <dbReference type="ChEBI" id="CHEBI:456215"/>
        <dbReference type="EC" id="6.3.5.1"/>
    </reaction>
</comment>
<feature type="binding site" evidence="7">
    <location>
        <begin position="306"/>
        <end position="313"/>
    </location>
    <ligand>
        <name>ATP</name>
        <dbReference type="ChEBI" id="CHEBI:30616"/>
    </ligand>
</feature>
<dbReference type="InterPro" id="IPR003694">
    <property type="entry name" value="NAD_synthase"/>
</dbReference>
<dbReference type="GO" id="GO:0003952">
    <property type="term" value="F:NAD+ synthase (glutamine-hydrolyzing) activity"/>
    <property type="evidence" value="ECO:0007669"/>
    <property type="project" value="UniProtKB-UniRule"/>
</dbReference>
<evidence type="ECO:0000256" key="8">
    <source>
        <dbReference type="PIRNR" id="PIRNR006630"/>
    </source>
</evidence>
<dbReference type="GO" id="GO:0009435">
    <property type="term" value="P:NAD+ biosynthetic process"/>
    <property type="evidence" value="ECO:0007669"/>
    <property type="project" value="UniProtKB-UniRule"/>
</dbReference>
<comment type="caution">
    <text evidence="7">Lacks conserved residue(s) required for the propagation of feature annotation.</text>
</comment>
<dbReference type="Proteomes" id="UP000249169">
    <property type="component" value="Unassembled WGS sequence"/>
</dbReference>
<feature type="binding site" evidence="7">
    <location>
        <position position="192"/>
    </location>
    <ligand>
        <name>L-glutamine</name>
        <dbReference type="ChEBI" id="CHEBI:58359"/>
    </ligand>
</feature>
<feature type="domain" description="CN hydrolase" evidence="10">
    <location>
        <begin position="7"/>
        <end position="268"/>
    </location>
</feature>
<feature type="active site" description="Nucleophile; for glutaminase activity" evidence="7">
    <location>
        <position position="155"/>
    </location>
</feature>
<comment type="caution">
    <text evidence="11">The sequence shown here is derived from an EMBL/GenBank/DDBJ whole genome shotgun (WGS) entry which is preliminary data.</text>
</comment>
<dbReference type="CDD" id="cd00553">
    <property type="entry name" value="NAD_synthase"/>
    <property type="match status" value="1"/>
</dbReference>
<evidence type="ECO:0000259" key="10">
    <source>
        <dbReference type="PROSITE" id="PS50263"/>
    </source>
</evidence>
<gene>
    <name evidence="7" type="primary">nadE</name>
    <name evidence="11" type="ORF">DL240_13530</name>
</gene>
<keyword evidence="12" id="KW-1185">Reference proteome</keyword>
<feature type="binding site" evidence="7">
    <location>
        <position position="198"/>
    </location>
    <ligand>
        <name>L-glutamine</name>
        <dbReference type="ChEBI" id="CHEBI:58359"/>
    </ligand>
</feature>
<feature type="binding site" evidence="7">
    <location>
        <position position="418"/>
    </location>
    <ligand>
        <name>deamido-NAD(+)</name>
        <dbReference type="ChEBI" id="CHEBI:58437"/>
        <note>ligand shared between two neighboring subunits</note>
    </ligand>
</feature>
<dbReference type="NCBIfam" id="NF010588">
    <property type="entry name" value="PRK13981.1"/>
    <property type="match status" value="1"/>
</dbReference>
<comment type="similarity">
    <text evidence="2 7 8">In the C-terminal section; belongs to the NAD synthetase family.</text>
</comment>